<organism evidence="2 3">
    <name type="scientific">Massilia eburnea</name>
    <dbReference type="NCBI Taxonomy" id="1776165"/>
    <lineage>
        <taxon>Bacteria</taxon>
        <taxon>Pseudomonadati</taxon>
        <taxon>Pseudomonadota</taxon>
        <taxon>Betaproteobacteria</taxon>
        <taxon>Burkholderiales</taxon>
        <taxon>Oxalobacteraceae</taxon>
        <taxon>Telluria group</taxon>
        <taxon>Massilia</taxon>
    </lineage>
</organism>
<dbReference type="Proteomes" id="UP000472320">
    <property type="component" value="Unassembled WGS sequence"/>
</dbReference>
<comment type="caution">
    <text evidence="2">The sequence shown here is derived from an EMBL/GenBank/DDBJ whole genome shotgun (WGS) entry which is preliminary data.</text>
</comment>
<evidence type="ECO:0000256" key="1">
    <source>
        <dbReference type="SAM" id="MobiDB-lite"/>
    </source>
</evidence>
<dbReference type="AlphaFoldDB" id="A0A6L6QP80"/>
<feature type="compositionally biased region" description="Polar residues" evidence="1">
    <location>
        <begin position="1"/>
        <end position="12"/>
    </location>
</feature>
<keyword evidence="3" id="KW-1185">Reference proteome</keyword>
<accession>A0A6L6QP80</accession>
<gene>
    <name evidence="2" type="ORF">GM658_25140</name>
</gene>
<dbReference type="EMBL" id="WNKX01000029">
    <property type="protein sequence ID" value="MTW13904.1"/>
    <property type="molecule type" value="Genomic_DNA"/>
</dbReference>
<evidence type="ECO:0000313" key="2">
    <source>
        <dbReference type="EMBL" id="MTW13904.1"/>
    </source>
</evidence>
<name>A0A6L6QP80_9BURK</name>
<feature type="region of interest" description="Disordered" evidence="1">
    <location>
        <begin position="1"/>
        <end position="25"/>
    </location>
</feature>
<proteinExistence type="predicted"/>
<protein>
    <submittedName>
        <fullName evidence="2">Uncharacterized protein</fullName>
    </submittedName>
</protein>
<dbReference type="RefSeq" id="WP_155456817.1">
    <property type="nucleotide sequence ID" value="NZ_WNKX01000029.1"/>
</dbReference>
<evidence type="ECO:0000313" key="3">
    <source>
        <dbReference type="Proteomes" id="UP000472320"/>
    </source>
</evidence>
<reference evidence="2 3" key="1">
    <citation type="submission" date="2019-11" db="EMBL/GenBank/DDBJ databases">
        <title>Type strains purchased from KCTC, JCM and DSMZ.</title>
        <authorList>
            <person name="Lu H."/>
        </authorList>
    </citation>
    <scope>NUCLEOTIDE SEQUENCE [LARGE SCALE GENOMIC DNA]</scope>
    <source>
        <strain evidence="2 3">JCM 31587</strain>
    </source>
</reference>
<sequence length="108" mass="12179">MQNGDTPSSSSPIFDPAPGSNKLPPTLLELQRKYDGKNRELSTHSMITEEKGGAIVVTHFLIEEKNWSKNFLDTLFGTGAESRPLILFTQIFERTTMPRKAINNLQMR</sequence>